<feature type="domain" description="F-box protein At3g26010-like beta-propeller" evidence="1">
    <location>
        <begin position="6"/>
        <end position="293"/>
    </location>
</feature>
<name>R0HLG2_9BRAS</name>
<dbReference type="PANTHER" id="PTHR35546">
    <property type="entry name" value="F-BOX PROTEIN INTERACTION DOMAIN PROTEIN-RELATED"/>
    <property type="match status" value="1"/>
</dbReference>
<dbReference type="KEGG" id="crb:17886083"/>
<dbReference type="Pfam" id="PF24750">
    <property type="entry name" value="b-prop_At3g26010-like"/>
    <property type="match status" value="1"/>
</dbReference>
<dbReference type="AlphaFoldDB" id="R0HLG2"/>
<protein>
    <recommendedName>
        <fullName evidence="1">F-box protein At3g26010-like beta-propeller domain-containing protein</fullName>
    </recommendedName>
</protein>
<sequence length="324" mass="37602">MSWDYKKEHIVQYRFNSWGLERSLGSYISSFLTNKFASQRNEYIVWSYAEVGFILISEALFHCKNRSLYVANPITHECIKIPSHSQHKYSAWPLGIATRTEKGVLLDYKIVLYYTKYNLFIYSSQTGLWSDYNAVYSDISSLHSTIILHGSLHWVARDSEYVDVIVSFDVYASGTDSIHGRTTPFPDSGKEPRFSRSCSTCQGSLMYMNVVPVTKADGTLEDKLCVWRLKSWEWQLVSEISWGFIDDTGRFDYLPLGINPFDAKRVYFWSNMQQSLLSINLHNGKFVLESKLEKSYYPTKYGSLLRSVVFPKWLHRIPNTVRIV</sequence>
<keyword evidence="3" id="KW-1185">Reference proteome</keyword>
<evidence type="ECO:0000313" key="3">
    <source>
        <dbReference type="Proteomes" id="UP000029121"/>
    </source>
</evidence>
<evidence type="ECO:0000259" key="1">
    <source>
        <dbReference type="Pfam" id="PF24750"/>
    </source>
</evidence>
<gene>
    <name evidence="2" type="ORF">CARUB_v10019478mg</name>
</gene>
<evidence type="ECO:0000313" key="2">
    <source>
        <dbReference type="EMBL" id="EOA26060.1"/>
    </source>
</evidence>
<organism evidence="2 3">
    <name type="scientific">Capsella rubella</name>
    <dbReference type="NCBI Taxonomy" id="81985"/>
    <lineage>
        <taxon>Eukaryota</taxon>
        <taxon>Viridiplantae</taxon>
        <taxon>Streptophyta</taxon>
        <taxon>Embryophyta</taxon>
        <taxon>Tracheophyta</taxon>
        <taxon>Spermatophyta</taxon>
        <taxon>Magnoliopsida</taxon>
        <taxon>eudicotyledons</taxon>
        <taxon>Gunneridae</taxon>
        <taxon>Pentapetalae</taxon>
        <taxon>rosids</taxon>
        <taxon>malvids</taxon>
        <taxon>Brassicales</taxon>
        <taxon>Brassicaceae</taxon>
        <taxon>Camelineae</taxon>
        <taxon>Capsella</taxon>
    </lineage>
</organism>
<proteinExistence type="predicted"/>
<dbReference type="InterPro" id="IPR056592">
    <property type="entry name" value="Beta-prop_At3g26010-like"/>
</dbReference>
<dbReference type="OrthoDB" id="1029819at2759"/>
<dbReference type="EMBL" id="KB870809">
    <property type="protein sequence ID" value="EOA26060.1"/>
    <property type="molecule type" value="Genomic_DNA"/>
</dbReference>
<accession>R0HLG2</accession>
<dbReference type="InterPro" id="IPR055290">
    <property type="entry name" value="At3g26010-like"/>
</dbReference>
<reference evidence="3" key="1">
    <citation type="journal article" date="2013" name="Nat. Genet.">
        <title>The Capsella rubella genome and the genomic consequences of rapid mating system evolution.</title>
        <authorList>
            <person name="Slotte T."/>
            <person name="Hazzouri K.M."/>
            <person name="Agren J.A."/>
            <person name="Koenig D."/>
            <person name="Maumus F."/>
            <person name="Guo Y.L."/>
            <person name="Steige K."/>
            <person name="Platts A.E."/>
            <person name="Escobar J.S."/>
            <person name="Newman L.K."/>
            <person name="Wang W."/>
            <person name="Mandakova T."/>
            <person name="Vello E."/>
            <person name="Smith L.M."/>
            <person name="Henz S.R."/>
            <person name="Steffen J."/>
            <person name="Takuno S."/>
            <person name="Brandvain Y."/>
            <person name="Coop G."/>
            <person name="Andolfatto P."/>
            <person name="Hu T.T."/>
            <person name="Blanchette M."/>
            <person name="Clark R.M."/>
            <person name="Quesneville H."/>
            <person name="Nordborg M."/>
            <person name="Gaut B.S."/>
            <person name="Lysak M.A."/>
            <person name="Jenkins J."/>
            <person name="Grimwood J."/>
            <person name="Chapman J."/>
            <person name="Prochnik S."/>
            <person name="Shu S."/>
            <person name="Rokhsar D."/>
            <person name="Schmutz J."/>
            <person name="Weigel D."/>
            <person name="Wright S.I."/>
        </authorList>
    </citation>
    <scope>NUCLEOTIDE SEQUENCE [LARGE SCALE GENOMIC DNA]</scope>
    <source>
        <strain evidence="3">cv. Monte Gargano</strain>
    </source>
</reference>
<dbReference type="STRING" id="81985.R0HLG2"/>
<dbReference type="PANTHER" id="PTHR35546:SF25">
    <property type="entry name" value="F-BOX DOMAIN-CONTAINING PROTEIN"/>
    <property type="match status" value="1"/>
</dbReference>
<dbReference type="Proteomes" id="UP000029121">
    <property type="component" value="Unassembled WGS sequence"/>
</dbReference>